<dbReference type="EMBL" id="SMAD01000014">
    <property type="protein sequence ID" value="TCS85224.1"/>
    <property type="molecule type" value="Genomic_DNA"/>
</dbReference>
<dbReference type="Proteomes" id="UP000295807">
    <property type="component" value="Unassembled WGS sequence"/>
</dbReference>
<keyword evidence="3" id="KW-0511">Multifunctional enzyme</keyword>
<feature type="coiled-coil region" evidence="5">
    <location>
        <begin position="371"/>
        <end position="398"/>
    </location>
</feature>
<dbReference type="RefSeq" id="WP_132130434.1">
    <property type="nucleotide sequence ID" value="NZ_CP042432.1"/>
</dbReference>
<dbReference type="GO" id="GO:0004632">
    <property type="term" value="F:phosphopantothenate--cysteine ligase activity"/>
    <property type="evidence" value="ECO:0007669"/>
    <property type="project" value="UniProtKB-UniRule"/>
</dbReference>
<dbReference type="OrthoDB" id="9802554at2"/>
<name>A0A4R3KLZ5_9SPHI</name>
<keyword evidence="3 4" id="KW-0285">Flavoprotein</keyword>
<feature type="region of interest" description="Phosphopantothenoylcysteine decarboxylase" evidence="3">
    <location>
        <begin position="1"/>
        <end position="238"/>
    </location>
</feature>
<reference evidence="9 10" key="1">
    <citation type="submission" date="2019-03" db="EMBL/GenBank/DDBJ databases">
        <title>Genomic Encyclopedia of Type Strains, Phase IV (KMG-IV): sequencing the most valuable type-strain genomes for metagenomic binning, comparative biology and taxonomic classification.</title>
        <authorList>
            <person name="Goeker M."/>
        </authorList>
    </citation>
    <scope>NUCLEOTIDE SEQUENCE [LARGE SCALE GENOMIC DNA]</scope>
    <source>
        <strain evidence="9 10">DSM 21100</strain>
    </source>
</reference>
<comment type="catalytic activity">
    <reaction evidence="3 4">
        <text>(R)-4'-phosphopantothenate + L-cysteine + CTP = N-[(R)-4-phosphopantothenoyl]-L-cysteine + CMP + diphosphate + H(+)</text>
        <dbReference type="Rhea" id="RHEA:19397"/>
        <dbReference type="ChEBI" id="CHEBI:10986"/>
        <dbReference type="ChEBI" id="CHEBI:15378"/>
        <dbReference type="ChEBI" id="CHEBI:33019"/>
        <dbReference type="ChEBI" id="CHEBI:35235"/>
        <dbReference type="ChEBI" id="CHEBI:37563"/>
        <dbReference type="ChEBI" id="CHEBI:59458"/>
        <dbReference type="ChEBI" id="CHEBI:60377"/>
        <dbReference type="EC" id="6.3.2.5"/>
    </reaction>
</comment>
<dbReference type="PANTHER" id="PTHR14359:SF6">
    <property type="entry name" value="PHOSPHOPANTOTHENOYLCYSTEINE DECARBOXYLASE"/>
    <property type="match status" value="1"/>
</dbReference>
<comment type="similarity">
    <text evidence="3 4">In the N-terminal section; belongs to the HFCD (homo-oligomeric flavin containing Cys decarboxylase) superfamily.</text>
</comment>
<feature type="domain" description="DNA/pantothenate metabolism flavoprotein C-terminal" evidence="8">
    <location>
        <begin position="234"/>
        <end position="445"/>
    </location>
</feature>
<keyword evidence="10" id="KW-1185">Reference proteome</keyword>
<keyword evidence="1 3" id="KW-0210">Decarboxylase</keyword>
<dbReference type="InterPro" id="IPR005252">
    <property type="entry name" value="CoaBC"/>
</dbReference>
<dbReference type="GO" id="GO:0071513">
    <property type="term" value="C:phosphopantothenoylcysteine decarboxylase complex"/>
    <property type="evidence" value="ECO:0007669"/>
    <property type="project" value="TreeGrafter"/>
</dbReference>
<dbReference type="Gene3D" id="3.40.50.10300">
    <property type="entry name" value="CoaB-like"/>
    <property type="match status" value="1"/>
</dbReference>
<proteinExistence type="inferred from homology"/>
<protein>
    <recommendedName>
        <fullName evidence="3">Coenzyme A biosynthesis bifunctional protein CoaBC</fullName>
    </recommendedName>
    <alternativeName>
        <fullName evidence="3">DNA/pantothenate metabolism flavoprotein</fullName>
    </alternativeName>
    <alternativeName>
        <fullName evidence="3">Phosphopantothenoylcysteine synthetase/decarboxylase</fullName>
        <shortName evidence="3">PPCS-PPCDC</shortName>
    </alternativeName>
    <domain>
        <recommendedName>
            <fullName evidence="3">Phosphopantothenoylcysteine decarboxylase</fullName>
            <shortName evidence="3">PPC decarboxylase</shortName>
            <shortName evidence="3">PPC-DC</shortName>
            <ecNumber evidence="3">4.1.1.36</ecNumber>
        </recommendedName>
        <alternativeName>
            <fullName evidence="3">CoaC</fullName>
        </alternativeName>
    </domain>
    <domain>
        <recommendedName>
            <fullName evidence="3">Phosphopantothenate--cysteine ligase</fullName>
            <ecNumber evidence="3">6.3.2.5</ecNumber>
        </recommendedName>
        <alternativeName>
            <fullName evidence="3">CoaB</fullName>
        </alternativeName>
        <alternativeName>
            <fullName evidence="3">Phosphopantothenoylcysteine synthetase</fullName>
            <shortName evidence="3">PPC synthetase</shortName>
            <shortName evidence="3">PPC-S</shortName>
        </alternativeName>
    </domain>
</protein>
<dbReference type="InterPro" id="IPR036551">
    <property type="entry name" value="Flavin_trans-like"/>
</dbReference>
<evidence type="ECO:0000256" key="2">
    <source>
        <dbReference type="ARBA" id="ARBA00023239"/>
    </source>
</evidence>
<evidence type="ECO:0000313" key="10">
    <source>
        <dbReference type="Proteomes" id="UP000295807"/>
    </source>
</evidence>
<dbReference type="PANTHER" id="PTHR14359">
    <property type="entry name" value="HOMO-OLIGOMERIC FLAVIN CONTAINING CYS DECARBOXYLASE FAMILY"/>
    <property type="match status" value="1"/>
</dbReference>
<dbReference type="SUPFAM" id="SSF102645">
    <property type="entry name" value="CoaB-like"/>
    <property type="match status" value="1"/>
</dbReference>
<comment type="caution">
    <text evidence="9">The sequence shown here is derived from an EMBL/GenBank/DDBJ whole genome shotgun (WGS) entry which is preliminary data.</text>
</comment>
<dbReference type="SUPFAM" id="SSF52507">
    <property type="entry name" value="Homo-oligomeric flavin-containing Cys decarboxylases, HFCD"/>
    <property type="match status" value="1"/>
</dbReference>
<comment type="similarity">
    <text evidence="3 4">In the C-terminal section; belongs to the PPC synthetase family.</text>
</comment>
<dbReference type="AlphaFoldDB" id="A0A4R3KLZ5"/>
<keyword evidence="3" id="KW-0460">Magnesium</keyword>
<dbReference type="UniPathway" id="UPA00241">
    <property type="reaction ID" value="UER00353"/>
</dbReference>
<evidence type="ECO:0000256" key="5">
    <source>
        <dbReference type="SAM" id="Coils"/>
    </source>
</evidence>
<dbReference type="EC" id="4.1.1.36" evidence="3"/>
<comment type="cofactor">
    <cofactor evidence="3">
        <name>FMN</name>
        <dbReference type="ChEBI" id="CHEBI:58210"/>
    </cofactor>
    <text evidence="3">Binds 1 FMN per subunit.</text>
</comment>
<evidence type="ECO:0000256" key="1">
    <source>
        <dbReference type="ARBA" id="ARBA00022793"/>
    </source>
</evidence>
<dbReference type="InterPro" id="IPR007085">
    <property type="entry name" value="DNA/pantothenate-metab_flavo_C"/>
</dbReference>
<dbReference type="NCBIfam" id="TIGR00521">
    <property type="entry name" value="coaBC_dfp"/>
    <property type="match status" value="1"/>
</dbReference>
<feature type="binding site" evidence="3">
    <location>
        <position position="328"/>
    </location>
    <ligand>
        <name>CTP</name>
        <dbReference type="ChEBI" id="CHEBI:37563"/>
    </ligand>
</feature>
<accession>A0A4R3KLZ5</accession>
<dbReference type="InterPro" id="IPR035929">
    <property type="entry name" value="CoaB-like_sf"/>
</dbReference>
<dbReference type="GO" id="GO:0015937">
    <property type="term" value="P:coenzyme A biosynthetic process"/>
    <property type="evidence" value="ECO:0007669"/>
    <property type="project" value="UniProtKB-UniRule"/>
</dbReference>
<comment type="function">
    <text evidence="4">Catalyzes two steps in the biosynthesis of coenzyme A. In the first step cysteine is conjugated to 4'-phosphopantothenate to form 4-phosphopantothenoylcysteine, in the latter compound is decarboxylated to form 4'-phosphopantotheine.</text>
</comment>
<comment type="cofactor">
    <cofactor evidence="3">
        <name>Mg(2+)</name>
        <dbReference type="ChEBI" id="CHEBI:18420"/>
    </cofactor>
</comment>
<dbReference type="InterPro" id="IPR003382">
    <property type="entry name" value="Flavoprotein"/>
</dbReference>
<feature type="compositionally biased region" description="Low complexity" evidence="6">
    <location>
        <begin position="185"/>
        <end position="195"/>
    </location>
</feature>
<comment type="function">
    <text evidence="3">Catalyzes two sequential steps in the biosynthesis of coenzyme A. In the first step cysteine is conjugated to 4'-phosphopantothenate to form 4-phosphopantothenoylcysteine. In the second step the latter compound is decarboxylated to form 4'-phosphopantotheine.</text>
</comment>
<keyword evidence="5" id="KW-0175">Coiled coil</keyword>
<keyword evidence="3 4" id="KW-0288">FMN</keyword>
<evidence type="ECO:0000313" key="9">
    <source>
        <dbReference type="EMBL" id="TCS85224.1"/>
    </source>
</evidence>
<dbReference type="Pfam" id="PF04127">
    <property type="entry name" value="DFP"/>
    <property type="match status" value="1"/>
</dbReference>
<comment type="pathway">
    <text evidence="3 4">Cofactor biosynthesis; coenzyme A biosynthesis; CoA from (R)-pantothenate: step 2/5.</text>
</comment>
<evidence type="ECO:0000256" key="4">
    <source>
        <dbReference type="RuleBase" id="RU364078"/>
    </source>
</evidence>
<feature type="region of interest" description="Disordered" evidence="6">
    <location>
        <begin position="185"/>
        <end position="205"/>
    </location>
</feature>
<dbReference type="GO" id="GO:0015941">
    <property type="term" value="P:pantothenate catabolic process"/>
    <property type="evidence" value="ECO:0007669"/>
    <property type="project" value="InterPro"/>
</dbReference>
<feature type="domain" description="Flavoprotein" evidence="7">
    <location>
        <begin position="5"/>
        <end position="177"/>
    </location>
</feature>
<feature type="binding site" evidence="3">
    <location>
        <position position="338"/>
    </location>
    <ligand>
        <name>CTP</name>
        <dbReference type="ChEBI" id="CHEBI:37563"/>
    </ligand>
</feature>
<dbReference type="Pfam" id="PF02441">
    <property type="entry name" value="Flavoprotein"/>
    <property type="match status" value="1"/>
</dbReference>
<dbReference type="GO" id="GO:0004633">
    <property type="term" value="F:phosphopantothenoylcysteine decarboxylase activity"/>
    <property type="evidence" value="ECO:0007669"/>
    <property type="project" value="UniProtKB-UniRule"/>
</dbReference>
<keyword evidence="2 3" id="KW-0456">Lyase</keyword>
<comment type="pathway">
    <text evidence="3 4">Cofactor biosynthesis; coenzyme A biosynthesis; CoA from (R)-pantothenate: step 3/5.</text>
</comment>
<evidence type="ECO:0000259" key="8">
    <source>
        <dbReference type="Pfam" id="PF04127"/>
    </source>
</evidence>
<dbReference type="HAMAP" id="MF_02225">
    <property type="entry name" value="CoaBC"/>
    <property type="match status" value="1"/>
</dbReference>
<feature type="region of interest" description="Phosphopantothenate--cysteine ligase" evidence="3">
    <location>
        <begin position="239"/>
        <end position="447"/>
    </location>
</feature>
<evidence type="ECO:0000256" key="3">
    <source>
        <dbReference type="HAMAP-Rule" id="MF_02225"/>
    </source>
</evidence>
<feature type="binding site" evidence="3">
    <location>
        <position position="387"/>
    </location>
    <ligand>
        <name>CTP</name>
        <dbReference type="ChEBI" id="CHEBI:37563"/>
    </ligand>
</feature>
<dbReference type="GO" id="GO:0010181">
    <property type="term" value="F:FMN binding"/>
    <property type="evidence" value="ECO:0007669"/>
    <property type="project" value="UniProtKB-UniRule"/>
</dbReference>
<feature type="binding site" evidence="3">
    <location>
        <position position="373"/>
    </location>
    <ligand>
        <name>CTP</name>
        <dbReference type="ChEBI" id="CHEBI:37563"/>
    </ligand>
</feature>
<evidence type="ECO:0000259" key="7">
    <source>
        <dbReference type="Pfam" id="PF02441"/>
    </source>
</evidence>
<organism evidence="9 10">
    <name type="scientific">Anseongella ginsenosidimutans</name>
    <dbReference type="NCBI Taxonomy" id="496056"/>
    <lineage>
        <taxon>Bacteria</taxon>
        <taxon>Pseudomonadati</taxon>
        <taxon>Bacteroidota</taxon>
        <taxon>Sphingobacteriia</taxon>
        <taxon>Sphingobacteriales</taxon>
        <taxon>Sphingobacteriaceae</taxon>
        <taxon>Anseongella</taxon>
    </lineage>
</organism>
<dbReference type="GO" id="GO:0046872">
    <property type="term" value="F:metal ion binding"/>
    <property type="evidence" value="ECO:0007669"/>
    <property type="project" value="UniProtKB-KW"/>
</dbReference>
<gene>
    <name evidence="3" type="primary">coaBC</name>
    <name evidence="9" type="ORF">EDD80_11494</name>
</gene>
<keyword evidence="3" id="KW-0479">Metal-binding</keyword>
<dbReference type="EC" id="6.3.2.5" evidence="3"/>
<dbReference type="Gene3D" id="3.40.50.1950">
    <property type="entry name" value="Flavin prenyltransferase-like"/>
    <property type="match status" value="1"/>
</dbReference>
<comment type="catalytic activity">
    <reaction evidence="3 4">
        <text>N-[(R)-4-phosphopantothenoyl]-L-cysteine + H(+) = (R)-4'-phosphopantetheine + CO2</text>
        <dbReference type="Rhea" id="RHEA:16793"/>
        <dbReference type="ChEBI" id="CHEBI:15378"/>
        <dbReference type="ChEBI" id="CHEBI:16526"/>
        <dbReference type="ChEBI" id="CHEBI:59458"/>
        <dbReference type="ChEBI" id="CHEBI:61723"/>
        <dbReference type="EC" id="4.1.1.36"/>
    </reaction>
</comment>
<evidence type="ECO:0000256" key="6">
    <source>
        <dbReference type="SAM" id="MobiDB-lite"/>
    </source>
</evidence>
<comment type="caution">
    <text evidence="3">Lacks conserved residue(s) required for the propagation of feature annotation.</text>
</comment>
<keyword evidence="3 4" id="KW-0436">Ligase</keyword>
<feature type="binding site" evidence="3">
    <location>
        <position position="391"/>
    </location>
    <ligand>
        <name>CTP</name>
        <dbReference type="ChEBI" id="CHEBI:37563"/>
    </ligand>
</feature>
<sequence length="447" mass="47167">MLRQKNILLGVCGSIAAYKAAVLVRHLVKEGANVRVIMTPAAAEFITPLTLATLSGEAVLSRFSDPSSGAWNNHVALGAWADLLLIAPASANTISKLAGGACDNLLTAVYLSAKCPVCIAPAMDLDMWKHPSTTNNIALLEQYGNRIIPPAYGELASGLTGEGRLAEPEHIVSFIAKELAAPAESSTAATESENAGQPGSEGIPADITGIPAIGTGIPAIGEDSTAQNNPYGKLKGKKVLLTAGPTYEALDPVRFIGNRSTGKMGFALAEELAGQGAEVELVSGPVLLETKNSAINRTNVSTAAEMHEACMRIFPSCDIAILSAAVSDYVPATVSNEKIKKDEGSFSLKLLKSKDILAELGKQKKNGQILVGFALETNNELENAREKLRKKNLDLIILNSLRDKGAGFGTETNKVTLLRPEGEPLSFPLKLKSEVAKDIIQHIQSLL</sequence>